<keyword evidence="1" id="KW-0106">Calcium</keyword>
<comment type="caution">
    <text evidence="3">The sequence shown here is derived from an EMBL/GenBank/DDBJ whole genome shotgun (WGS) entry which is preliminary data.</text>
</comment>
<dbReference type="InterPro" id="IPR018247">
    <property type="entry name" value="EF_Hand_1_Ca_BS"/>
</dbReference>
<dbReference type="PANTHER" id="PTHR12121:SF34">
    <property type="entry name" value="PROTEIN ANGEL"/>
    <property type="match status" value="1"/>
</dbReference>
<evidence type="ECO:0000313" key="4">
    <source>
        <dbReference type="Proteomes" id="UP001515480"/>
    </source>
</evidence>
<dbReference type="InterPro" id="IPR011992">
    <property type="entry name" value="EF-hand-dom_pair"/>
</dbReference>
<dbReference type="SUPFAM" id="SSF56219">
    <property type="entry name" value="DNase I-like"/>
    <property type="match status" value="1"/>
</dbReference>
<evidence type="ECO:0000256" key="1">
    <source>
        <dbReference type="ARBA" id="ARBA00022837"/>
    </source>
</evidence>
<dbReference type="PROSITE" id="PS50222">
    <property type="entry name" value="EF_HAND_2"/>
    <property type="match status" value="2"/>
</dbReference>
<dbReference type="PROSITE" id="PS00018">
    <property type="entry name" value="EF_HAND_1"/>
    <property type="match status" value="2"/>
</dbReference>
<dbReference type="GO" id="GO:0005509">
    <property type="term" value="F:calcium ion binding"/>
    <property type="evidence" value="ECO:0007669"/>
    <property type="project" value="InterPro"/>
</dbReference>
<evidence type="ECO:0000313" key="3">
    <source>
        <dbReference type="EMBL" id="KAL1527530.1"/>
    </source>
</evidence>
<evidence type="ECO:0000259" key="2">
    <source>
        <dbReference type="PROSITE" id="PS50222"/>
    </source>
</evidence>
<dbReference type="AlphaFoldDB" id="A0AB34K3K5"/>
<dbReference type="InterPro" id="IPR036691">
    <property type="entry name" value="Endo/exonu/phosph_ase_sf"/>
</dbReference>
<dbReference type="InterPro" id="IPR002048">
    <property type="entry name" value="EF_hand_dom"/>
</dbReference>
<dbReference type="SUPFAM" id="SSF47473">
    <property type="entry name" value="EF-hand"/>
    <property type="match status" value="1"/>
</dbReference>
<sequence length="607" mass="67973">MGAASSSPSSHGSLWTYVAWLWRWSGRLFLPQLEGSSETHHLRCAAHDDSSRQFSRCEGELAAQVAALQCQVARLSAQVKEVSAKMARHGLRFNVAQYNILAGYLGRNTEPWFLYGVEMPPERREQVVAKHLQRDAQGKFVNVGWPSYVRGILTDAEIEVVEAIDRDRFAWPARRERIVAQIRALDADVISLVECDDYEEYFEEQLRLLGYDSTWCKRPRPSTRDGCCIAWKRHMFTLDKPVGVEEYIDRYDPVNGQFYKDRIALLALLRFIGSEQRLLVVSTHLTRNPEDPKMDALRAKQIGQVLRKITEYAVEHDCVDDAPVVLAGDLNATSFQKLRGIANAVTLMLGAKHVGRLHPFAFDCKELPTGKTSVTTARDVRIDALLYESQRLLLVDSLKAPNLPEAIPNHNHPSDHIPIMATFEMRSQLCYHQQCASSWFNTVAGRTGHVPLTRKGLECAYFCFEVNSDGIISQSEFITCVSQQLGFDMLSDEEVNTTYRKSLDSSGDVITFSSFTSAYCRALTQGGLPGLDDLRDAFVAFDKDGNGTLTPDEVEEVFANCSPIALPEGTDITSIVARFDDNGDGYISIEEFLSGLTVSWVEHAALP</sequence>
<dbReference type="InterPro" id="IPR005135">
    <property type="entry name" value="Endo/exonuclease/phosphatase"/>
</dbReference>
<dbReference type="Pfam" id="PF13499">
    <property type="entry name" value="EF-hand_7"/>
    <property type="match status" value="1"/>
</dbReference>
<dbReference type="EMBL" id="JBGBPQ010000002">
    <property type="protein sequence ID" value="KAL1527530.1"/>
    <property type="molecule type" value="Genomic_DNA"/>
</dbReference>
<reference evidence="3 4" key="1">
    <citation type="journal article" date="2024" name="Science">
        <title>Giant polyketide synthase enzymes in the biosynthesis of giant marine polyether toxins.</title>
        <authorList>
            <person name="Fallon T.R."/>
            <person name="Shende V.V."/>
            <person name="Wierzbicki I.H."/>
            <person name="Pendleton A.L."/>
            <person name="Watervoot N.F."/>
            <person name="Auber R.P."/>
            <person name="Gonzalez D.J."/>
            <person name="Wisecaver J.H."/>
            <person name="Moore B.S."/>
        </authorList>
    </citation>
    <scope>NUCLEOTIDE SEQUENCE [LARGE SCALE GENOMIC DNA]</scope>
    <source>
        <strain evidence="3 4">12B1</strain>
    </source>
</reference>
<proteinExistence type="predicted"/>
<protein>
    <recommendedName>
        <fullName evidence="2">EF-hand domain-containing protein</fullName>
    </recommendedName>
</protein>
<gene>
    <name evidence="3" type="ORF">AB1Y20_008919</name>
</gene>
<dbReference type="Gene3D" id="3.60.10.10">
    <property type="entry name" value="Endonuclease/exonuclease/phosphatase"/>
    <property type="match status" value="1"/>
</dbReference>
<accession>A0AB34K3K5</accession>
<feature type="domain" description="EF-hand" evidence="2">
    <location>
        <begin position="567"/>
        <end position="602"/>
    </location>
</feature>
<keyword evidence="4" id="KW-1185">Reference proteome</keyword>
<dbReference type="PANTHER" id="PTHR12121">
    <property type="entry name" value="CARBON CATABOLITE REPRESSOR PROTEIN 4"/>
    <property type="match status" value="1"/>
</dbReference>
<organism evidence="3 4">
    <name type="scientific">Prymnesium parvum</name>
    <name type="common">Toxic golden alga</name>
    <dbReference type="NCBI Taxonomy" id="97485"/>
    <lineage>
        <taxon>Eukaryota</taxon>
        <taxon>Haptista</taxon>
        <taxon>Haptophyta</taxon>
        <taxon>Prymnesiophyceae</taxon>
        <taxon>Prymnesiales</taxon>
        <taxon>Prymnesiaceae</taxon>
        <taxon>Prymnesium</taxon>
    </lineage>
</organism>
<feature type="domain" description="EF-hand" evidence="2">
    <location>
        <begin position="529"/>
        <end position="564"/>
    </location>
</feature>
<name>A0AB34K3K5_PRYPA</name>
<dbReference type="Gene3D" id="1.10.238.10">
    <property type="entry name" value="EF-hand"/>
    <property type="match status" value="1"/>
</dbReference>
<dbReference type="InterPro" id="IPR050410">
    <property type="entry name" value="CCR4/nocturin_mRNA_transcr"/>
</dbReference>
<dbReference type="Proteomes" id="UP001515480">
    <property type="component" value="Unassembled WGS sequence"/>
</dbReference>
<dbReference type="Pfam" id="PF03372">
    <property type="entry name" value="Exo_endo_phos"/>
    <property type="match status" value="1"/>
</dbReference>
<dbReference type="CDD" id="cd00051">
    <property type="entry name" value="EFh"/>
    <property type="match status" value="1"/>
</dbReference>
<dbReference type="GO" id="GO:0000175">
    <property type="term" value="F:3'-5'-RNA exonuclease activity"/>
    <property type="evidence" value="ECO:0007669"/>
    <property type="project" value="TreeGrafter"/>
</dbReference>
<dbReference type="SMART" id="SM00054">
    <property type="entry name" value="EFh"/>
    <property type="match status" value="2"/>
</dbReference>